<dbReference type="PANTHER" id="PTHR23257">
    <property type="entry name" value="SERINE-THREONINE PROTEIN KINASE"/>
    <property type="match status" value="1"/>
</dbReference>
<evidence type="ECO:0000259" key="1">
    <source>
        <dbReference type="PROSITE" id="PS50011"/>
    </source>
</evidence>
<dbReference type="SUPFAM" id="SSF56112">
    <property type="entry name" value="Protein kinase-like (PK-like)"/>
    <property type="match status" value="1"/>
</dbReference>
<dbReference type="PROSITE" id="PS50011">
    <property type="entry name" value="PROTEIN_KINASE_DOM"/>
    <property type="match status" value="1"/>
</dbReference>
<feature type="domain" description="Protein kinase" evidence="1">
    <location>
        <begin position="1"/>
        <end position="233"/>
    </location>
</feature>
<dbReference type="PIRSF" id="PIRSF000654">
    <property type="entry name" value="Integrin-linked_kinase"/>
    <property type="match status" value="1"/>
</dbReference>
<dbReference type="AlphaFoldDB" id="H2YDE5"/>
<dbReference type="GO" id="GO:0005524">
    <property type="term" value="F:ATP binding"/>
    <property type="evidence" value="ECO:0007669"/>
    <property type="project" value="InterPro"/>
</dbReference>
<dbReference type="GeneTree" id="ENSGT00940000156066"/>
<dbReference type="Gene3D" id="1.10.510.10">
    <property type="entry name" value="Transferase(Phosphotransferase) domain 1"/>
    <property type="match status" value="1"/>
</dbReference>
<dbReference type="InterPro" id="IPR011009">
    <property type="entry name" value="Kinase-like_dom_sf"/>
</dbReference>
<evidence type="ECO:0000313" key="2">
    <source>
        <dbReference type="Ensembl" id="ENSCSAVP00000003343.1"/>
    </source>
</evidence>
<sequence length="282" mass="31468">MIYKKVRHENLELFMGSCMNPPHLAIVNGFCRGHSLYNYIRGGKSNHVTVNQAKVIAQHIVQGMGYLHSKGIIHKDLKSKNIFVDGKRVVITDFGLVGLHAVSGSSGSRKSKLSIPDGWLCYLAPEVIRAIRFPAFHGDDVISTLPYTKKSDVYAFGTVWYELLAGAWPFEGCPAESVIWQVSHGKKQNLSQLQGGKDVKTTTQQVRDIVMAAWSYDPDQRPDFSDAGIMELLKRLQVQILRGNSDPSLSSSALFHMRPSQRYHPLLSPISNSKTFTLDPFP</sequence>
<dbReference type="GO" id="GO:0007265">
    <property type="term" value="P:Ras protein signal transduction"/>
    <property type="evidence" value="ECO:0007669"/>
    <property type="project" value="TreeGrafter"/>
</dbReference>
<dbReference type="Gene3D" id="3.30.200.20">
    <property type="entry name" value="Phosphorylase Kinase, domain 1"/>
    <property type="match status" value="1"/>
</dbReference>
<dbReference type="OMA" id="SELYLNW"/>
<dbReference type="HOGENOM" id="CLU_986795_0_0_1"/>
<reference evidence="2" key="2">
    <citation type="submission" date="2025-08" db="UniProtKB">
        <authorList>
            <consortium name="Ensembl"/>
        </authorList>
    </citation>
    <scope>IDENTIFICATION</scope>
</reference>
<dbReference type="InterPro" id="IPR001245">
    <property type="entry name" value="Ser-Thr/Tyr_kinase_cat_dom"/>
</dbReference>
<reference evidence="3" key="1">
    <citation type="submission" date="2003-08" db="EMBL/GenBank/DDBJ databases">
        <authorList>
            <person name="Birren B."/>
            <person name="Nusbaum C."/>
            <person name="Abebe A."/>
            <person name="Abouelleil A."/>
            <person name="Adekoya E."/>
            <person name="Ait-zahra M."/>
            <person name="Allen N."/>
            <person name="Allen T."/>
            <person name="An P."/>
            <person name="Anderson M."/>
            <person name="Anderson S."/>
            <person name="Arachchi H."/>
            <person name="Armbruster J."/>
            <person name="Bachantsang P."/>
            <person name="Baldwin J."/>
            <person name="Barry A."/>
            <person name="Bayul T."/>
            <person name="Blitshsteyn B."/>
            <person name="Bloom T."/>
            <person name="Blye J."/>
            <person name="Boguslavskiy L."/>
            <person name="Borowsky M."/>
            <person name="Boukhgalter B."/>
            <person name="Brunache A."/>
            <person name="Butler J."/>
            <person name="Calixte N."/>
            <person name="Calvo S."/>
            <person name="Camarata J."/>
            <person name="Campo K."/>
            <person name="Chang J."/>
            <person name="Cheshatsang Y."/>
            <person name="Citroen M."/>
            <person name="Collymore A."/>
            <person name="Considine T."/>
            <person name="Cook A."/>
            <person name="Cooke P."/>
            <person name="Corum B."/>
            <person name="Cuomo C."/>
            <person name="David R."/>
            <person name="Dawoe T."/>
            <person name="Degray S."/>
            <person name="Dodge S."/>
            <person name="Dooley K."/>
            <person name="Dorje P."/>
            <person name="Dorjee K."/>
            <person name="Dorris L."/>
            <person name="Duffey N."/>
            <person name="Dupes A."/>
            <person name="Elkins T."/>
            <person name="Engels R."/>
            <person name="Erickson J."/>
            <person name="Farina A."/>
            <person name="Faro S."/>
            <person name="Ferreira P."/>
            <person name="Fischer H."/>
            <person name="Fitzgerald M."/>
            <person name="Foley K."/>
            <person name="Gage D."/>
            <person name="Galagan J."/>
            <person name="Gearin G."/>
            <person name="Gnerre S."/>
            <person name="Gnirke A."/>
            <person name="Goyette A."/>
            <person name="Graham J."/>
            <person name="Grandbois E."/>
            <person name="Gyaltsen K."/>
            <person name="Hafez N."/>
            <person name="Hagopian D."/>
            <person name="Hagos B."/>
            <person name="Hall J."/>
            <person name="Hatcher B."/>
            <person name="Heller A."/>
            <person name="Higgins H."/>
            <person name="Honan T."/>
            <person name="Horn A."/>
            <person name="Houde N."/>
            <person name="Hughes L."/>
            <person name="Hulme W."/>
            <person name="Husby E."/>
            <person name="Iliev I."/>
            <person name="Jaffe D."/>
            <person name="Jones C."/>
            <person name="Kamal M."/>
            <person name="Kamat A."/>
            <person name="Kamvysselis M."/>
            <person name="Karlsson E."/>
            <person name="Kells C."/>
            <person name="Kieu A."/>
            <person name="Kisner P."/>
            <person name="Kodira C."/>
            <person name="Kulbokas E."/>
            <person name="Labutti K."/>
            <person name="Lama D."/>
            <person name="Landers T."/>
            <person name="Leger J."/>
            <person name="Levine S."/>
            <person name="Lewis D."/>
            <person name="Lewis T."/>
            <person name="Lindblad-toh K."/>
            <person name="Liu X."/>
            <person name="Lokyitsang T."/>
            <person name="Lokyitsang Y."/>
            <person name="Lucien O."/>
            <person name="Lui A."/>
            <person name="Ma L.J."/>
            <person name="Mabbitt R."/>
            <person name="Macdonald J."/>
            <person name="Maclean C."/>
            <person name="Major J."/>
            <person name="Manning J."/>
            <person name="Marabella R."/>
            <person name="Maru K."/>
            <person name="Matthews C."/>
            <person name="Mauceli E."/>
            <person name="Mccarthy M."/>
            <person name="Mcdonough S."/>
            <person name="Mcghee T."/>
            <person name="Meldrim J."/>
            <person name="Meneus L."/>
            <person name="Mesirov J."/>
            <person name="Mihalev A."/>
            <person name="Mihova T."/>
            <person name="Mikkelsen T."/>
            <person name="Mlenga V."/>
            <person name="Moru K."/>
            <person name="Mozes J."/>
            <person name="Mulrain L."/>
            <person name="Munson G."/>
            <person name="Naylor J."/>
            <person name="Newes C."/>
            <person name="Nguyen C."/>
            <person name="Nguyen N."/>
            <person name="Nguyen T."/>
            <person name="Nicol R."/>
            <person name="Nielsen C."/>
            <person name="Nizzari M."/>
            <person name="Norbu C."/>
            <person name="Norbu N."/>
            <person name="O'donnell P."/>
            <person name="Okoawo O."/>
            <person name="O'leary S."/>
            <person name="Omotosho B."/>
            <person name="O'neill K."/>
            <person name="Osman S."/>
            <person name="Parker S."/>
            <person name="Perrin D."/>
            <person name="Phunkhang P."/>
            <person name="Piqani B."/>
            <person name="Purcell S."/>
            <person name="Rachupka T."/>
            <person name="Ramasamy U."/>
            <person name="Rameau R."/>
            <person name="Ray V."/>
            <person name="Raymond C."/>
            <person name="Retta R."/>
            <person name="Richardson S."/>
            <person name="Rise C."/>
            <person name="Rodriguez J."/>
            <person name="Rogers J."/>
            <person name="Rogov P."/>
            <person name="Rutman M."/>
            <person name="Schupbach R."/>
            <person name="Seaman C."/>
            <person name="Settipalli S."/>
            <person name="Sharpe T."/>
            <person name="Sheridan J."/>
            <person name="Sherpa N."/>
            <person name="Shi J."/>
            <person name="Smirnov S."/>
            <person name="Smith C."/>
            <person name="Sougnez C."/>
            <person name="Spencer B."/>
            <person name="Stalker J."/>
            <person name="Stange-thomann N."/>
            <person name="Stavropoulos S."/>
            <person name="Stetson K."/>
            <person name="Stone C."/>
            <person name="Stone S."/>
            <person name="Stubbs M."/>
            <person name="Talamas J."/>
            <person name="Tchuinga P."/>
            <person name="Tenzing P."/>
            <person name="Tesfaye S."/>
            <person name="Theodore J."/>
            <person name="Thoulutsang Y."/>
            <person name="Topham K."/>
            <person name="Towey S."/>
            <person name="Tsamla T."/>
            <person name="Tsomo N."/>
            <person name="Vallee D."/>
            <person name="Vassiliev H."/>
            <person name="Venkataraman V."/>
            <person name="Vinson J."/>
            <person name="Vo A."/>
            <person name="Wade C."/>
            <person name="Wang S."/>
            <person name="Wangchuk T."/>
            <person name="Wangdi T."/>
            <person name="Whittaker C."/>
            <person name="Wilkinson J."/>
            <person name="Wu Y."/>
            <person name="Wyman D."/>
            <person name="Yadav S."/>
            <person name="Yang S."/>
            <person name="Yang X."/>
            <person name="Yeager S."/>
            <person name="Yee E."/>
            <person name="Young G."/>
            <person name="Zainoun J."/>
            <person name="Zembeck L."/>
            <person name="Zimmer A."/>
            <person name="Zody M."/>
            <person name="Lander E."/>
        </authorList>
    </citation>
    <scope>NUCLEOTIDE SEQUENCE [LARGE SCALE GENOMIC DNA]</scope>
</reference>
<dbReference type="InterPro" id="IPR050167">
    <property type="entry name" value="Ser_Thr_protein_kinase"/>
</dbReference>
<dbReference type="GO" id="GO:0004672">
    <property type="term" value="F:protein kinase activity"/>
    <property type="evidence" value="ECO:0007669"/>
    <property type="project" value="InterPro"/>
</dbReference>
<dbReference type="eggNOG" id="KOG0193">
    <property type="taxonomic scope" value="Eukaryota"/>
</dbReference>
<dbReference type="InParanoid" id="H2YDE5"/>
<evidence type="ECO:0000313" key="3">
    <source>
        <dbReference type="Proteomes" id="UP000007875"/>
    </source>
</evidence>
<dbReference type="Pfam" id="PF07714">
    <property type="entry name" value="PK_Tyr_Ser-Thr"/>
    <property type="match status" value="1"/>
</dbReference>
<name>H2YDE5_CIOSA</name>
<proteinExistence type="predicted"/>
<dbReference type="FunFam" id="1.10.510.10:FF:000107">
    <property type="entry name" value="kinase suppressor of Ras 1"/>
    <property type="match status" value="1"/>
</dbReference>
<dbReference type="PANTHER" id="PTHR23257:SF963">
    <property type="entry name" value="AT08303P"/>
    <property type="match status" value="1"/>
</dbReference>
<dbReference type="STRING" id="51511.ENSCSAVP00000003343"/>
<accession>H2YDE5</accession>
<organism evidence="2 3">
    <name type="scientific">Ciona savignyi</name>
    <name type="common">Pacific transparent sea squirt</name>
    <dbReference type="NCBI Taxonomy" id="51511"/>
    <lineage>
        <taxon>Eukaryota</taxon>
        <taxon>Metazoa</taxon>
        <taxon>Chordata</taxon>
        <taxon>Tunicata</taxon>
        <taxon>Ascidiacea</taxon>
        <taxon>Phlebobranchia</taxon>
        <taxon>Cionidae</taxon>
        <taxon>Ciona</taxon>
    </lineage>
</organism>
<dbReference type="Ensembl" id="ENSCSAVT00000003394.1">
    <property type="protein sequence ID" value="ENSCSAVP00000003343.1"/>
    <property type="gene ID" value="ENSCSAVG00000001990.1"/>
</dbReference>
<protein>
    <recommendedName>
        <fullName evidence="1">Protein kinase domain-containing protein</fullName>
    </recommendedName>
</protein>
<keyword evidence="3" id="KW-1185">Reference proteome</keyword>
<dbReference type="PROSITE" id="PS00108">
    <property type="entry name" value="PROTEIN_KINASE_ST"/>
    <property type="match status" value="1"/>
</dbReference>
<dbReference type="InterPro" id="IPR008271">
    <property type="entry name" value="Ser/Thr_kinase_AS"/>
</dbReference>
<dbReference type="Proteomes" id="UP000007875">
    <property type="component" value="Unassembled WGS sequence"/>
</dbReference>
<dbReference type="SMART" id="SM00220">
    <property type="entry name" value="S_TKc"/>
    <property type="match status" value="1"/>
</dbReference>
<dbReference type="GO" id="GO:0005737">
    <property type="term" value="C:cytoplasm"/>
    <property type="evidence" value="ECO:0007669"/>
    <property type="project" value="TreeGrafter"/>
</dbReference>
<reference evidence="2" key="3">
    <citation type="submission" date="2025-09" db="UniProtKB">
        <authorList>
            <consortium name="Ensembl"/>
        </authorList>
    </citation>
    <scope>IDENTIFICATION</scope>
</reference>
<dbReference type="InterPro" id="IPR000719">
    <property type="entry name" value="Prot_kinase_dom"/>
</dbReference>